<dbReference type="AlphaFoldDB" id="A0A3M6TDB0"/>
<dbReference type="Proteomes" id="UP000275408">
    <property type="component" value="Unassembled WGS sequence"/>
</dbReference>
<feature type="non-terminal residue" evidence="2">
    <location>
        <position position="168"/>
    </location>
</feature>
<protein>
    <submittedName>
        <fullName evidence="2">Uncharacterized protein</fullName>
    </submittedName>
</protein>
<comment type="caution">
    <text evidence="2">The sequence shown here is derived from an EMBL/GenBank/DDBJ whole genome shotgun (WGS) entry which is preliminary data.</text>
</comment>
<feature type="transmembrane region" description="Helical" evidence="1">
    <location>
        <begin position="96"/>
        <end position="116"/>
    </location>
</feature>
<gene>
    <name evidence="2" type="ORF">pdam_00016747</name>
</gene>
<accession>A0A3M6TDB0</accession>
<sequence>MSDIERQIQDSVQDLRQQLQSMPHDMRNQAFGTSTEGAIKFNKLRDDTRIDAMIYLKVLEYNELRVLIPDIFEETIGYRELCPKKKELEDKAGKKCVWAIGLAFILFIYLVATLALCAVAELDLAHAVGKGHRKRKFKKLPLSQSATPYPYLEFEKNSRVPLRNGAGI</sequence>
<evidence type="ECO:0000256" key="1">
    <source>
        <dbReference type="SAM" id="Phobius"/>
    </source>
</evidence>
<reference evidence="2 3" key="1">
    <citation type="journal article" date="2018" name="Sci. Rep.">
        <title>Comparative analysis of the Pocillopora damicornis genome highlights role of immune system in coral evolution.</title>
        <authorList>
            <person name="Cunning R."/>
            <person name="Bay R.A."/>
            <person name="Gillette P."/>
            <person name="Baker A.C."/>
            <person name="Traylor-Knowles N."/>
        </authorList>
    </citation>
    <scope>NUCLEOTIDE SEQUENCE [LARGE SCALE GENOMIC DNA]</scope>
    <source>
        <strain evidence="2">RSMAS</strain>
        <tissue evidence="2">Whole animal</tissue>
    </source>
</reference>
<evidence type="ECO:0000313" key="2">
    <source>
        <dbReference type="EMBL" id="RMX39279.1"/>
    </source>
</evidence>
<keyword evidence="1" id="KW-1133">Transmembrane helix</keyword>
<keyword evidence="1" id="KW-0812">Transmembrane</keyword>
<evidence type="ECO:0000313" key="3">
    <source>
        <dbReference type="Proteomes" id="UP000275408"/>
    </source>
</evidence>
<dbReference type="EMBL" id="RCHS01003840">
    <property type="protein sequence ID" value="RMX39279.1"/>
    <property type="molecule type" value="Genomic_DNA"/>
</dbReference>
<keyword evidence="1" id="KW-0472">Membrane</keyword>
<proteinExistence type="predicted"/>
<dbReference type="OrthoDB" id="5962291at2759"/>
<name>A0A3M6TDB0_POCDA</name>
<organism evidence="2 3">
    <name type="scientific">Pocillopora damicornis</name>
    <name type="common">Cauliflower coral</name>
    <name type="synonym">Millepora damicornis</name>
    <dbReference type="NCBI Taxonomy" id="46731"/>
    <lineage>
        <taxon>Eukaryota</taxon>
        <taxon>Metazoa</taxon>
        <taxon>Cnidaria</taxon>
        <taxon>Anthozoa</taxon>
        <taxon>Hexacorallia</taxon>
        <taxon>Scleractinia</taxon>
        <taxon>Astrocoeniina</taxon>
        <taxon>Pocilloporidae</taxon>
        <taxon>Pocillopora</taxon>
    </lineage>
</organism>
<keyword evidence="3" id="KW-1185">Reference proteome</keyword>